<accession>A0A8E5HWY3</accession>
<dbReference type="KEGG" id="uvi:66068158"/>
<evidence type="ECO:0000313" key="1">
    <source>
        <dbReference type="EMBL" id="QUC23140.1"/>
    </source>
</evidence>
<evidence type="ECO:0000313" key="2">
    <source>
        <dbReference type="Proteomes" id="UP000027002"/>
    </source>
</evidence>
<reference evidence="1" key="1">
    <citation type="submission" date="2020-03" db="EMBL/GenBank/DDBJ databases">
        <title>A mixture of massive structural variations and highly conserved coding sequences in Ustilaginoidea virens genome.</title>
        <authorList>
            <person name="Zhang K."/>
            <person name="Zhao Z."/>
            <person name="Zhang Z."/>
            <person name="Li Y."/>
            <person name="Hsiang T."/>
            <person name="Sun W."/>
        </authorList>
    </citation>
    <scope>NUCLEOTIDE SEQUENCE</scope>
    <source>
        <strain evidence="1">UV-8b</strain>
    </source>
</reference>
<dbReference type="EMBL" id="CP072758">
    <property type="protein sequence ID" value="QUC23140.1"/>
    <property type="molecule type" value="Genomic_DNA"/>
</dbReference>
<dbReference type="RefSeq" id="XP_043000813.1">
    <property type="nucleotide sequence ID" value="XM_043144878.1"/>
</dbReference>
<organism evidence="1 2">
    <name type="scientific">Ustilaginoidea virens</name>
    <name type="common">Rice false smut fungus</name>
    <name type="synonym">Villosiclava virens</name>
    <dbReference type="NCBI Taxonomy" id="1159556"/>
    <lineage>
        <taxon>Eukaryota</taxon>
        <taxon>Fungi</taxon>
        <taxon>Dikarya</taxon>
        <taxon>Ascomycota</taxon>
        <taxon>Pezizomycotina</taxon>
        <taxon>Sordariomycetes</taxon>
        <taxon>Hypocreomycetidae</taxon>
        <taxon>Hypocreales</taxon>
        <taxon>Clavicipitaceae</taxon>
        <taxon>Ustilaginoidea</taxon>
    </lineage>
</organism>
<dbReference type="GeneID" id="66068158"/>
<gene>
    <name evidence="1" type="ORF">UV8b_07381</name>
</gene>
<protein>
    <submittedName>
        <fullName evidence="1">Uncharacterized protein</fullName>
    </submittedName>
</protein>
<dbReference type="AlphaFoldDB" id="A0A8E5HWY3"/>
<name>A0A8E5HWY3_USTVR</name>
<sequence length="120" mass="13646">MQTRVEVLHDVRQICSKETRELRKYPMALALIPSMRRAQIEVAFAQQFMGVGRSQLPQAVNALAGAYRAVTITHQTHRWVGNGLGACEVLMANGLVRREQREAAPDELVDDVWFEFLPQR</sequence>
<proteinExistence type="predicted"/>
<keyword evidence="2" id="KW-1185">Reference proteome</keyword>
<dbReference type="Proteomes" id="UP000027002">
    <property type="component" value="Chromosome 6"/>
</dbReference>